<evidence type="ECO:0000313" key="1">
    <source>
        <dbReference type="EMBL" id="JAD98995.1"/>
    </source>
</evidence>
<dbReference type="EMBL" id="GBRH01198900">
    <property type="protein sequence ID" value="JAD98995.1"/>
    <property type="molecule type" value="Transcribed_RNA"/>
</dbReference>
<proteinExistence type="predicted"/>
<reference evidence="1" key="2">
    <citation type="journal article" date="2015" name="Data Brief">
        <title>Shoot transcriptome of the giant reed, Arundo donax.</title>
        <authorList>
            <person name="Barrero R.A."/>
            <person name="Guerrero F.D."/>
            <person name="Moolhuijzen P."/>
            <person name="Goolsby J.A."/>
            <person name="Tidwell J."/>
            <person name="Bellgard S.E."/>
            <person name="Bellgard M.I."/>
        </authorList>
    </citation>
    <scope>NUCLEOTIDE SEQUENCE</scope>
    <source>
        <tissue evidence="1">Shoot tissue taken approximately 20 cm above the soil surface</tissue>
    </source>
</reference>
<sequence length="139" mass="15427">MLYTELHWLNASTSTDLLSAKCAPPFICEYLPCTSMKGASLSCRLCASTLSTLISFDTIEISANDVLSNPFTVFFFLRTESHSAAMNRTAITIPTPMVIKTHSFKWNTGVLLDRASLIELFGDHIFFSLSGEQPYDMLS</sequence>
<reference evidence="1" key="1">
    <citation type="submission" date="2014-09" db="EMBL/GenBank/DDBJ databases">
        <authorList>
            <person name="Magalhaes I.L.F."/>
            <person name="Oliveira U."/>
            <person name="Santos F.R."/>
            <person name="Vidigal T.H.D.A."/>
            <person name="Brescovit A.D."/>
            <person name="Santos A.J."/>
        </authorList>
    </citation>
    <scope>NUCLEOTIDE SEQUENCE</scope>
    <source>
        <tissue evidence="1">Shoot tissue taken approximately 20 cm above the soil surface</tissue>
    </source>
</reference>
<accession>A0A0A9EMA9</accession>
<organism evidence="1">
    <name type="scientific">Arundo donax</name>
    <name type="common">Giant reed</name>
    <name type="synonym">Donax arundinaceus</name>
    <dbReference type="NCBI Taxonomy" id="35708"/>
    <lineage>
        <taxon>Eukaryota</taxon>
        <taxon>Viridiplantae</taxon>
        <taxon>Streptophyta</taxon>
        <taxon>Embryophyta</taxon>
        <taxon>Tracheophyta</taxon>
        <taxon>Spermatophyta</taxon>
        <taxon>Magnoliopsida</taxon>
        <taxon>Liliopsida</taxon>
        <taxon>Poales</taxon>
        <taxon>Poaceae</taxon>
        <taxon>PACMAD clade</taxon>
        <taxon>Arundinoideae</taxon>
        <taxon>Arundineae</taxon>
        <taxon>Arundo</taxon>
    </lineage>
</organism>
<dbReference type="AlphaFoldDB" id="A0A0A9EMA9"/>
<name>A0A0A9EMA9_ARUDO</name>
<protein>
    <submittedName>
        <fullName evidence="1">Uncharacterized protein</fullName>
    </submittedName>
</protein>